<dbReference type="Proteomes" id="UP000272474">
    <property type="component" value="Unassembled WGS sequence"/>
</dbReference>
<reference evidence="8 9" key="1">
    <citation type="journal article" date="2014" name="Int. J. Syst. Evol. Microbiol.">
        <title>Streptomyces hoynatensis sp. nov., isolated from deep marine sediment.</title>
        <authorList>
            <person name="Veyisoglu A."/>
            <person name="Sahin N."/>
        </authorList>
    </citation>
    <scope>NUCLEOTIDE SEQUENCE [LARGE SCALE GENOMIC DNA]</scope>
    <source>
        <strain evidence="8 9">KCTC 29097</strain>
    </source>
</reference>
<evidence type="ECO:0000256" key="6">
    <source>
        <dbReference type="SAM" id="MobiDB-lite"/>
    </source>
</evidence>
<protein>
    <submittedName>
        <fullName evidence="8">YihY/virulence factor BrkB family protein</fullName>
    </submittedName>
</protein>
<organism evidence="8 9">
    <name type="scientific">Streptomyces hoynatensis</name>
    <dbReference type="NCBI Taxonomy" id="1141874"/>
    <lineage>
        <taxon>Bacteria</taxon>
        <taxon>Bacillati</taxon>
        <taxon>Actinomycetota</taxon>
        <taxon>Actinomycetes</taxon>
        <taxon>Kitasatosporales</taxon>
        <taxon>Streptomycetaceae</taxon>
        <taxon>Streptomyces</taxon>
    </lineage>
</organism>
<keyword evidence="2" id="KW-1003">Cell membrane</keyword>
<dbReference type="PANTHER" id="PTHR30213:SF1">
    <property type="entry name" value="INNER MEMBRANE PROTEIN YHJD"/>
    <property type="match status" value="1"/>
</dbReference>
<dbReference type="PANTHER" id="PTHR30213">
    <property type="entry name" value="INNER MEMBRANE PROTEIN YHJD"/>
    <property type="match status" value="1"/>
</dbReference>
<dbReference type="Pfam" id="PF03631">
    <property type="entry name" value="Virul_fac_BrkB"/>
    <property type="match status" value="1"/>
</dbReference>
<dbReference type="OrthoDB" id="4127374at2"/>
<keyword evidence="9" id="KW-1185">Reference proteome</keyword>
<evidence type="ECO:0000313" key="9">
    <source>
        <dbReference type="Proteomes" id="UP000272474"/>
    </source>
</evidence>
<comment type="caution">
    <text evidence="8">The sequence shown here is derived from an EMBL/GenBank/DDBJ whole genome shotgun (WGS) entry which is preliminary data.</text>
</comment>
<dbReference type="EMBL" id="RBAL01000001">
    <property type="protein sequence ID" value="RKN46874.1"/>
    <property type="molecule type" value="Genomic_DNA"/>
</dbReference>
<gene>
    <name evidence="8" type="ORF">D7294_01265</name>
</gene>
<evidence type="ECO:0000256" key="5">
    <source>
        <dbReference type="ARBA" id="ARBA00023136"/>
    </source>
</evidence>
<dbReference type="GO" id="GO:0005886">
    <property type="term" value="C:plasma membrane"/>
    <property type="evidence" value="ECO:0007669"/>
    <property type="project" value="UniProtKB-SubCell"/>
</dbReference>
<feature type="transmembrane region" description="Helical" evidence="7">
    <location>
        <begin position="178"/>
        <end position="201"/>
    </location>
</feature>
<feature type="region of interest" description="Disordered" evidence="6">
    <location>
        <begin position="278"/>
        <end position="319"/>
    </location>
</feature>
<evidence type="ECO:0000256" key="3">
    <source>
        <dbReference type="ARBA" id="ARBA00022692"/>
    </source>
</evidence>
<evidence type="ECO:0000256" key="7">
    <source>
        <dbReference type="SAM" id="Phobius"/>
    </source>
</evidence>
<accession>A0A3A9ZGP0</accession>
<sequence>MDWLTRLPWIGPLFTRFFRSRVWRVYRHLDERAWTRLAAAITFTSFVTLFPVLGLAAALGAWLLTDHQLGQIQDWISDQVPGISDQLELHAVFAHSHAIGIVSLILVLPTGASWVDAVRGCLRALWDLPDPEENPLLRRAKDVGVLAGLGALTLLSLTGSAFALSFVRTLAGHGAGSVFIQTAAYLGATAVTYVLLSYVLVWLPGVRPPPRSVAFACLLGAVGFEVLKLLIGGYLTEVATRNLYGAFGVPVALLVWINLMAKLLLFCSAWTATSLSPRQRPRADALDAQEGTAGRPGTEAGGDGGTDTPPGSAPPDPPR</sequence>
<evidence type="ECO:0000256" key="1">
    <source>
        <dbReference type="ARBA" id="ARBA00004651"/>
    </source>
</evidence>
<keyword evidence="5 7" id="KW-0472">Membrane</keyword>
<name>A0A3A9ZGP0_9ACTN</name>
<comment type="subcellular location">
    <subcellularLocation>
        <location evidence="1">Cell membrane</location>
        <topology evidence="1">Multi-pass membrane protein</topology>
    </subcellularLocation>
</comment>
<feature type="transmembrane region" description="Helical" evidence="7">
    <location>
        <begin position="143"/>
        <end position="166"/>
    </location>
</feature>
<dbReference type="InterPro" id="IPR017039">
    <property type="entry name" value="Virul_fac_BrkB"/>
</dbReference>
<keyword evidence="3 7" id="KW-0812">Transmembrane</keyword>
<evidence type="ECO:0000256" key="2">
    <source>
        <dbReference type="ARBA" id="ARBA00022475"/>
    </source>
</evidence>
<feature type="transmembrane region" description="Helical" evidence="7">
    <location>
        <begin position="247"/>
        <end position="272"/>
    </location>
</feature>
<dbReference type="AlphaFoldDB" id="A0A3A9ZGP0"/>
<feature type="transmembrane region" description="Helical" evidence="7">
    <location>
        <begin position="213"/>
        <end position="235"/>
    </location>
</feature>
<evidence type="ECO:0000256" key="4">
    <source>
        <dbReference type="ARBA" id="ARBA00022989"/>
    </source>
</evidence>
<evidence type="ECO:0000313" key="8">
    <source>
        <dbReference type="EMBL" id="RKN46874.1"/>
    </source>
</evidence>
<keyword evidence="4 7" id="KW-1133">Transmembrane helix</keyword>
<proteinExistence type="predicted"/>
<feature type="transmembrane region" description="Helical" evidence="7">
    <location>
        <begin position="37"/>
        <end position="64"/>
    </location>
</feature>
<feature type="transmembrane region" description="Helical" evidence="7">
    <location>
        <begin position="98"/>
        <end position="122"/>
    </location>
</feature>